<keyword evidence="4 14" id="KW-0732">Signal</keyword>
<evidence type="ECO:0000256" key="11">
    <source>
        <dbReference type="PIRNR" id="PIRNR037971"/>
    </source>
</evidence>
<evidence type="ECO:0000259" key="15">
    <source>
        <dbReference type="PROSITE" id="PS50923"/>
    </source>
</evidence>
<evidence type="ECO:0000256" key="12">
    <source>
        <dbReference type="PROSITE-ProRule" id="PRU00302"/>
    </source>
</evidence>
<evidence type="ECO:0000256" key="6">
    <source>
        <dbReference type="ARBA" id="ARBA00023136"/>
    </source>
</evidence>
<feature type="domain" description="Sushi" evidence="15">
    <location>
        <begin position="230"/>
        <end position="289"/>
    </location>
</feature>
<organism evidence="16">
    <name type="scientific">Desmodus rotundus</name>
    <name type="common">Vampire bat</name>
    <dbReference type="NCBI Taxonomy" id="9430"/>
    <lineage>
        <taxon>Eukaryota</taxon>
        <taxon>Metazoa</taxon>
        <taxon>Chordata</taxon>
        <taxon>Craniata</taxon>
        <taxon>Vertebrata</taxon>
        <taxon>Euteleostomi</taxon>
        <taxon>Mammalia</taxon>
        <taxon>Eutheria</taxon>
        <taxon>Laurasiatheria</taxon>
        <taxon>Chiroptera</taxon>
        <taxon>Yangochiroptera</taxon>
        <taxon>Phyllostomidae</taxon>
        <taxon>Desmodontinae</taxon>
        <taxon>Desmodus</taxon>
    </lineage>
</organism>
<dbReference type="PANTHER" id="PTHR45656:SF4">
    <property type="entry name" value="PROTEIN CBR-CLEC-78"/>
    <property type="match status" value="1"/>
</dbReference>
<evidence type="ECO:0000313" key="16">
    <source>
        <dbReference type="EMBL" id="JAA46763.1"/>
    </source>
</evidence>
<dbReference type="InterPro" id="IPR017341">
    <property type="entry name" value="CD46"/>
</dbReference>
<keyword evidence="3 12" id="KW-0768">Sushi</keyword>
<feature type="domain" description="Sushi" evidence="15">
    <location>
        <begin position="41"/>
        <end position="104"/>
    </location>
</feature>
<evidence type="ECO:0000256" key="8">
    <source>
        <dbReference type="ARBA" id="ARBA00023180"/>
    </source>
</evidence>
<dbReference type="EMBL" id="GABZ01006762">
    <property type="protein sequence ID" value="JAA46763.1"/>
    <property type="molecule type" value="mRNA"/>
</dbReference>
<dbReference type="PROSITE" id="PS50923">
    <property type="entry name" value="SUSHI"/>
    <property type="match status" value="4"/>
</dbReference>
<dbReference type="PANTHER" id="PTHR45656">
    <property type="entry name" value="PROTEIN CBR-CLEC-78"/>
    <property type="match status" value="1"/>
</dbReference>
<comment type="subunit">
    <text evidence="10">Interacts with C3b. Interacts with C4b. Interacts with moesin/MSN.</text>
</comment>
<feature type="domain" description="Sushi" evidence="15">
    <location>
        <begin position="105"/>
        <end position="164"/>
    </location>
</feature>
<dbReference type="SUPFAM" id="SSF57535">
    <property type="entry name" value="Complement control module/SCR domain"/>
    <property type="match status" value="4"/>
</dbReference>
<dbReference type="Gene3D" id="2.10.70.10">
    <property type="entry name" value="Complement Module, domain 1"/>
    <property type="match status" value="4"/>
</dbReference>
<dbReference type="Pfam" id="PF00084">
    <property type="entry name" value="Sushi"/>
    <property type="match status" value="4"/>
</dbReference>
<dbReference type="SMART" id="SM00032">
    <property type="entry name" value="CCP"/>
    <property type="match status" value="4"/>
</dbReference>
<evidence type="ECO:0000256" key="13">
    <source>
        <dbReference type="SAM" id="Phobius"/>
    </source>
</evidence>
<evidence type="ECO:0000256" key="3">
    <source>
        <dbReference type="ARBA" id="ARBA00022659"/>
    </source>
</evidence>
<dbReference type="GO" id="GO:0009986">
    <property type="term" value="C:cell surface"/>
    <property type="evidence" value="ECO:0007669"/>
    <property type="project" value="InterPro"/>
</dbReference>
<feature type="transmembrane region" description="Helical" evidence="13">
    <location>
        <begin position="317"/>
        <end position="344"/>
    </location>
</feature>
<feature type="domain" description="Sushi" evidence="15">
    <location>
        <begin position="165"/>
        <end position="229"/>
    </location>
</feature>
<evidence type="ECO:0000256" key="9">
    <source>
        <dbReference type="ARBA" id="ARBA00023279"/>
    </source>
</evidence>
<dbReference type="GO" id="GO:0002079">
    <property type="term" value="C:inner acrosomal membrane"/>
    <property type="evidence" value="ECO:0007669"/>
    <property type="project" value="UniProtKB-SubCell"/>
</dbReference>
<keyword evidence="5" id="KW-0677">Repeat</keyword>
<sequence>MTASCGCRTTSARRPESPFSSWSFVGILLVVLVFLLPTSTDACDAPPRFQSMRLKDPPKETYHPGDSVDYQCRPGYMRIVPPLRLSSVCQPDNTWQPLQEACTRKLCPPLGDPVNGQVNGSFQFGSVAHYSCNEGYQLIGQATLHCDLSENGVAWDVDPPHCERILCQPPGQIPNGITNSQKETYEYSEVVIYTCKPSSGPDKYSLVGEDKLICSGQNVWSSDPPECKVVKCKYPVPPDGELLSGYGTQFHYRDVVQLGCKTGFYLEGNKTVVCGANSAWEPELPRCIRVPAPPSTKPPVSTVSVPTTTAVTPQDTLGGGVIAVIVLFVVAAIAVIVGICLYCYKKNKGKTDGV</sequence>
<keyword evidence="9 11" id="KW-0278">Fertilization</keyword>
<keyword evidence="7 12" id="KW-1015">Disulfide bond</keyword>
<keyword evidence="13" id="KW-0812">Transmembrane</keyword>
<dbReference type="FunFam" id="2.10.70.10:FF:000014">
    <property type="entry name" value="Membrane cofactor protein"/>
    <property type="match status" value="1"/>
</dbReference>
<evidence type="ECO:0000256" key="5">
    <source>
        <dbReference type="ARBA" id="ARBA00022737"/>
    </source>
</evidence>
<evidence type="ECO:0000256" key="1">
    <source>
        <dbReference type="ARBA" id="ARBA00004167"/>
    </source>
</evidence>
<dbReference type="AlphaFoldDB" id="K9IJ17"/>
<feature type="disulfide bond" evidence="12">
    <location>
        <begin position="260"/>
        <end position="287"/>
    </location>
</feature>
<dbReference type="GO" id="GO:0007338">
    <property type="term" value="P:single fertilization"/>
    <property type="evidence" value="ECO:0007669"/>
    <property type="project" value="UniProtKB-UniRule"/>
</dbReference>
<keyword evidence="13" id="KW-1133">Transmembrane helix</keyword>
<protein>
    <recommendedName>
        <fullName evidence="2 11">Membrane cofactor protein</fullName>
    </recommendedName>
</protein>
<proteinExistence type="evidence at transcript level"/>
<keyword evidence="6 11" id="KW-0472">Membrane</keyword>
<reference evidence="16" key="1">
    <citation type="submission" date="2012-11" db="EMBL/GenBank/DDBJ databases">
        <title>The Vampirome: Transcriptome and Proteome Analysis of the Submandibular and Accessory Glands of the Vampire Bat and Vector of Human Rabies, Desmodus rotundus.</title>
        <authorList>
            <person name="Francischetti I.M.B."/>
            <person name="Assumpcao T.C.F."/>
            <person name="Ma D."/>
            <person name="Vicente E.C."/>
            <person name="Ribeiro J.M.C."/>
        </authorList>
    </citation>
    <scope>NUCLEOTIDE SEQUENCE</scope>
    <source>
        <tissue evidence="16">Salivary gland</tissue>
    </source>
</reference>
<dbReference type="CDD" id="cd00033">
    <property type="entry name" value="CCP"/>
    <property type="match status" value="4"/>
</dbReference>
<dbReference type="PIRSF" id="PIRSF037971">
    <property type="entry name" value="TLX_CD46"/>
    <property type="match status" value="1"/>
</dbReference>
<evidence type="ECO:0000256" key="4">
    <source>
        <dbReference type="ARBA" id="ARBA00022729"/>
    </source>
</evidence>
<accession>K9IJ17</accession>
<name>K9IJ17_DESRO</name>
<keyword evidence="8" id="KW-0325">Glycoprotein</keyword>
<feature type="signal peptide" evidence="14">
    <location>
        <begin position="1"/>
        <end position="42"/>
    </location>
</feature>
<evidence type="ECO:0000256" key="2">
    <source>
        <dbReference type="ARBA" id="ARBA00017517"/>
    </source>
</evidence>
<dbReference type="InterPro" id="IPR000436">
    <property type="entry name" value="Sushi_SCR_CCP_dom"/>
</dbReference>
<feature type="chain" id="PRO_5003932095" description="Membrane cofactor protein" evidence="14">
    <location>
        <begin position="43"/>
        <end position="354"/>
    </location>
</feature>
<evidence type="ECO:0000256" key="7">
    <source>
        <dbReference type="ARBA" id="ARBA00023157"/>
    </source>
</evidence>
<dbReference type="InterPro" id="IPR051277">
    <property type="entry name" value="SEZ6_CSMD_C4BPB_Regulators"/>
</dbReference>
<comment type="subcellular location">
    <subcellularLocation>
        <location evidence="11">Cytoplasmic vesicle</location>
        <location evidence="11">Secretory vesicle</location>
        <location evidence="11">Acrosome inner membrane</location>
    </subcellularLocation>
    <subcellularLocation>
        <location evidence="1">Membrane</location>
        <topology evidence="1">Single-pass membrane protein</topology>
    </subcellularLocation>
</comment>
<comment type="function">
    <text evidence="11">Acts as a cofactor for complement factor I, a serine protease which protects autologous cells against complement-mediated injury by cleaving C3b and C4b deposited on host tissue. May be involved in the fusion of the spermatozoa with the oocyte during fertilization.</text>
</comment>
<evidence type="ECO:0000256" key="10">
    <source>
        <dbReference type="ARBA" id="ARBA00047055"/>
    </source>
</evidence>
<evidence type="ECO:0000256" key="14">
    <source>
        <dbReference type="SAM" id="SignalP"/>
    </source>
</evidence>
<dbReference type="InterPro" id="IPR035976">
    <property type="entry name" value="Sushi/SCR/CCP_sf"/>
</dbReference>
<comment type="caution">
    <text evidence="12">Lacks conserved residue(s) required for the propagation of feature annotation.</text>
</comment>